<organism evidence="3 4">
    <name type="scientific">Protopolystoma xenopodis</name>
    <dbReference type="NCBI Taxonomy" id="117903"/>
    <lineage>
        <taxon>Eukaryota</taxon>
        <taxon>Metazoa</taxon>
        <taxon>Spiralia</taxon>
        <taxon>Lophotrochozoa</taxon>
        <taxon>Platyhelminthes</taxon>
        <taxon>Monogenea</taxon>
        <taxon>Polyopisthocotylea</taxon>
        <taxon>Polystomatidea</taxon>
        <taxon>Polystomatidae</taxon>
        <taxon>Protopolystoma</taxon>
    </lineage>
</organism>
<dbReference type="InterPro" id="IPR001478">
    <property type="entry name" value="PDZ"/>
</dbReference>
<dbReference type="Proteomes" id="UP000784294">
    <property type="component" value="Unassembled WGS sequence"/>
</dbReference>
<feature type="compositionally biased region" description="Polar residues" evidence="1">
    <location>
        <begin position="92"/>
        <end position="112"/>
    </location>
</feature>
<feature type="compositionally biased region" description="Low complexity" evidence="1">
    <location>
        <begin position="33"/>
        <end position="45"/>
    </location>
</feature>
<evidence type="ECO:0000259" key="2">
    <source>
        <dbReference type="PROSITE" id="PS50106"/>
    </source>
</evidence>
<keyword evidence="4" id="KW-1185">Reference proteome</keyword>
<feature type="region of interest" description="Disordered" evidence="1">
    <location>
        <begin position="79"/>
        <end position="116"/>
    </location>
</feature>
<evidence type="ECO:0000313" key="3">
    <source>
        <dbReference type="EMBL" id="VEL34284.1"/>
    </source>
</evidence>
<dbReference type="SUPFAM" id="SSF50156">
    <property type="entry name" value="PDZ domain-like"/>
    <property type="match status" value="1"/>
</dbReference>
<evidence type="ECO:0000256" key="1">
    <source>
        <dbReference type="SAM" id="MobiDB-lite"/>
    </source>
</evidence>
<dbReference type="SMART" id="SM00228">
    <property type="entry name" value="PDZ"/>
    <property type="match status" value="1"/>
</dbReference>
<comment type="caution">
    <text evidence="3">The sequence shown here is derived from an EMBL/GenBank/DDBJ whole genome shotgun (WGS) entry which is preliminary data.</text>
</comment>
<gene>
    <name evidence="3" type="ORF">PXEA_LOCUS27724</name>
</gene>
<evidence type="ECO:0000313" key="4">
    <source>
        <dbReference type="Proteomes" id="UP000784294"/>
    </source>
</evidence>
<feature type="region of interest" description="Disordered" evidence="1">
    <location>
        <begin position="27"/>
        <end position="66"/>
    </location>
</feature>
<feature type="compositionally biased region" description="Polar residues" evidence="1">
    <location>
        <begin position="46"/>
        <end position="66"/>
    </location>
</feature>
<protein>
    <recommendedName>
        <fullName evidence="2">PDZ domain-containing protein</fullName>
    </recommendedName>
</protein>
<name>A0A448XDQ3_9PLAT</name>
<dbReference type="InterPro" id="IPR036034">
    <property type="entry name" value="PDZ_sf"/>
</dbReference>
<dbReference type="PROSITE" id="PS50106">
    <property type="entry name" value="PDZ"/>
    <property type="match status" value="1"/>
</dbReference>
<dbReference type="OrthoDB" id="78824at2759"/>
<dbReference type="Pfam" id="PF00595">
    <property type="entry name" value="PDZ"/>
    <property type="match status" value="1"/>
</dbReference>
<reference evidence="3" key="1">
    <citation type="submission" date="2018-11" db="EMBL/GenBank/DDBJ databases">
        <authorList>
            <consortium name="Pathogen Informatics"/>
        </authorList>
    </citation>
    <scope>NUCLEOTIDE SEQUENCE</scope>
</reference>
<feature type="domain" description="PDZ" evidence="2">
    <location>
        <begin position="100"/>
        <end position="174"/>
    </location>
</feature>
<dbReference type="EMBL" id="CAAALY010247341">
    <property type="protein sequence ID" value="VEL34284.1"/>
    <property type="molecule type" value="Genomic_DNA"/>
</dbReference>
<dbReference type="Gene3D" id="2.30.42.10">
    <property type="match status" value="1"/>
</dbReference>
<accession>A0A448XDQ3</accession>
<sequence length="216" mass="23737">MPWHLIVGLIVSDTEYERSSRRFSTLIRRPKKSSSTVGSLGRSSTFASSRGSHQLPPSTNSSINLQNSYNRQSGLVEPIRNGYATLPPPSFKGSSPRDTSVYDSRPKSSSLGIFSGRPPKKKSRVIFLIDSLVSGGPADQDGRISVGDRLLRVNDRKLEKVSFVEAIAELNTSPCGVPCLLVLGKMKLHTNRRIVDQAMSLQVPQLSFLLLLLFLL</sequence>
<dbReference type="AlphaFoldDB" id="A0A448XDQ3"/>
<proteinExistence type="predicted"/>